<proteinExistence type="predicted"/>
<feature type="compositionally biased region" description="Polar residues" evidence="1">
    <location>
        <begin position="631"/>
        <end position="642"/>
    </location>
</feature>
<feature type="compositionally biased region" description="Basic residues" evidence="1">
    <location>
        <begin position="20"/>
        <end position="29"/>
    </location>
</feature>
<feature type="region of interest" description="Disordered" evidence="1">
    <location>
        <begin position="478"/>
        <end position="746"/>
    </location>
</feature>
<keyword evidence="3" id="KW-1185">Reference proteome</keyword>
<feature type="compositionally biased region" description="Basic and acidic residues" evidence="1">
    <location>
        <begin position="1"/>
        <end position="12"/>
    </location>
</feature>
<protein>
    <submittedName>
        <fullName evidence="2">Uncharacterized protein</fullName>
    </submittedName>
</protein>
<evidence type="ECO:0000256" key="1">
    <source>
        <dbReference type="SAM" id="MobiDB-lite"/>
    </source>
</evidence>
<accession>A0A4S8L9Y9</accession>
<dbReference type="Proteomes" id="UP000297245">
    <property type="component" value="Unassembled WGS sequence"/>
</dbReference>
<name>A0A4S8L9Y9_DENBC</name>
<organism evidence="2 3">
    <name type="scientific">Dendrothele bispora (strain CBS 962.96)</name>
    <dbReference type="NCBI Taxonomy" id="1314807"/>
    <lineage>
        <taxon>Eukaryota</taxon>
        <taxon>Fungi</taxon>
        <taxon>Dikarya</taxon>
        <taxon>Basidiomycota</taxon>
        <taxon>Agaricomycotina</taxon>
        <taxon>Agaricomycetes</taxon>
        <taxon>Agaricomycetidae</taxon>
        <taxon>Agaricales</taxon>
        <taxon>Agaricales incertae sedis</taxon>
        <taxon>Dendrothele</taxon>
    </lineage>
</organism>
<dbReference type="OrthoDB" id="3070088at2759"/>
<feature type="compositionally biased region" description="Basic residues" evidence="1">
    <location>
        <begin position="51"/>
        <end position="62"/>
    </location>
</feature>
<feature type="compositionally biased region" description="Acidic residues" evidence="1">
    <location>
        <begin position="601"/>
        <end position="610"/>
    </location>
</feature>
<evidence type="ECO:0000313" key="3">
    <source>
        <dbReference type="Proteomes" id="UP000297245"/>
    </source>
</evidence>
<evidence type="ECO:0000313" key="2">
    <source>
        <dbReference type="EMBL" id="THU85612.1"/>
    </source>
</evidence>
<sequence>MVENVENRRTKSSDQPSSSKSKKTSKTPLKKTPPTQKPVPKAKKPKDSAKVKKAKVPGKNKGKTVAVKDTSDELEEDSGDELHDPEDPAFEPDAEEYPLKPGPLPNECLKELDHATYDFTTKIYSLARQYGRRPQELFDASGQSYSSKRQPSTWNCFQAYMCIEKGWQKRPDESREQFVQRLAAVYENKLKKALGHEWQRVDLRRLAMRKYTEWYQRNREEQIEADRERKGGSTLRMLNKAVREVNKLQRVLYEANDFVVMAEIHDLNNYNRSKFTGYGPEYKEVMKTQKVAFTKQLKVHSALLVVARSEEEQGRVEERDEDIVQIISLYDAQPDDLTNLRSLMPRAWGVDLKLATNGTCSKMRWKGFGSHARSNHVRVKEWPAGLPGIGPKADGLVENIKSFSKPVLVKWMKTAAKREESLTKADEKILDQGFEGPYIEAWTEEETNGEVDEGDVPLIVDDEGNEVLRVRDILKDHLLNDDDDDNNDNDHEEQPETAPTRRRPNKPTPAAVSSGSKQPPTHIMEDDSDDTDDVQPSRRQKPLRNDGESDTDDEENFMPPPASRLPQRAQLPSSKKQLGTAVIQTVDSEEEEDQKGSNDIQESDSDSDSDLTERKPLANRKGKQPVYHPSKSVTSQTTTTAHPTKPRLAPTSSKRFITNAGSVVSNFVEKHRQKNVATSSSHPPSRGKDLTQAGPSGNKKRKGEDDGGDEMQPSRKKKKTSTSNPLPASSHAKSYTRADFKKIQKK</sequence>
<feature type="compositionally biased region" description="Polar residues" evidence="1">
    <location>
        <begin position="650"/>
        <end position="665"/>
    </location>
</feature>
<feature type="region of interest" description="Disordered" evidence="1">
    <location>
        <begin position="1"/>
        <end position="99"/>
    </location>
</feature>
<feature type="compositionally biased region" description="Acidic residues" evidence="1">
    <location>
        <begin position="87"/>
        <end position="96"/>
    </location>
</feature>
<feature type="compositionally biased region" description="Polar residues" evidence="1">
    <location>
        <begin position="570"/>
        <end position="586"/>
    </location>
</feature>
<reference evidence="2 3" key="1">
    <citation type="journal article" date="2019" name="Nat. Ecol. Evol.">
        <title>Megaphylogeny resolves global patterns of mushroom evolution.</title>
        <authorList>
            <person name="Varga T."/>
            <person name="Krizsan K."/>
            <person name="Foldi C."/>
            <person name="Dima B."/>
            <person name="Sanchez-Garcia M."/>
            <person name="Sanchez-Ramirez S."/>
            <person name="Szollosi G.J."/>
            <person name="Szarkandi J.G."/>
            <person name="Papp V."/>
            <person name="Albert L."/>
            <person name="Andreopoulos W."/>
            <person name="Angelini C."/>
            <person name="Antonin V."/>
            <person name="Barry K.W."/>
            <person name="Bougher N.L."/>
            <person name="Buchanan P."/>
            <person name="Buyck B."/>
            <person name="Bense V."/>
            <person name="Catcheside P."/>
            <person name="Chovatia M."/>
            <person name="Cooper J."/>
            <person name="Damon W."/>
            <person name="Desjardin D."/>
            <person name="Finy P."/>
            <person name="Geml J."/>
            <person name="Haridas S."/>
            <person name="Hughes K."/>
            <person name="Justo A."/>
            <person name="Karasinski D."/>
            <person name="Kautmanova I."/>
            <person name="Kiss B."/>
            <person name="Kocsube S."/>
            <person name="Kotiranta H."/>
            <person name="LaButti K.M."/>
            <person name="Lechner B.E."/>
            <person name="Liimatainen K."/>
            <person name="Lipzen A."/>
            <person name="Lukacs Z."/>
            <person name="Mihaltcheva S."/>
            <person name="Morgado L.N."/>
            <person name="Niskanen T."/>
            <person name="Noordeloos M.E."/>
            <person name="Ohm R.A."/>
            <person name="Ortiz-Santana B."/>
            <person name="Ovrebo C."/>
            <person name="Racz N."/>
            <person name="Riley R."/>
            <person name="Savchenko A."/>
            <person name="Shiryaev A."/>
            <person name="Soop K."/>
            <person name="Spirin V."/>
            <person name="Szebenyi C."/>
            <person name="Tomsovsky M."/>
            <person name="Tulloss R.E."/>
            <person name="Uehling J."/>
            <person name="Grigoriev I.V."/>
            <person name="Vagvolgyi C."/>
            <person name="Papp T."/>
            <person name="Martin F.M."/>
            <person name="Miettinen O."/>
            <person name="Hibbett D.S."/>
            <person name="Nagy L.G."/>
        </authorList>
    </citation>
    <scope>NUCLEOTIDE SEQUENCE [LARGE SCALE GENOMIC DNA]</scope>
    <source>
        <strain evidence="2 3">CBS 962.96</strain>
    </source>
</reference>
<dbReference type="AlphaFoldDB" id="A0A4S8L9Y9"/>
<gene>
    <name evidence="2" type="ORF">K435DRAFT_805766</name>
</gene>
<feature type="compositionally biased region" description="Polar residues" evidence="1">
    <location>
        <begin position="721"/>
        <end position="733"/>
    </location>
</feature>
<dbReference type="EMBL" id="ML179538">
    <property type="protein sequence ID" value="THU85612.1"/>
    <property type="molecule type" value="Genomic_DNA"/>
</dbReference>
<feature type="compositionally biased region" description="Basic and acidic residues" evidence="1">
    <location>
        <begin position="736"/>
        <end position="746"/>
    </location>
</feature>